<dbReference type="AlphaFoldDB" id="A0A133QN66"/>
<evidence type="ECO:0000256" key="1">
    <source>
        <dbReference type="SAM" id="MobiDB-lite"/>
    </source>
</evidence>
<dbReference type="InterPro" id="IPR025665">
    <property type="entry name" value="Beta-barrel_OMP_2"/>
</dbReference>
<reference evidence="5" key="1">
    <citation type="submission" date="2016-01" db="EMBL/GenBank/DDBJ databases">
        <authorList>
            <person name="Mitreva M."/>
            <person name="Pepin K.H."/>
            <person name="Mihindukulasuriya K.A."/>
            <person name="Fulton R."/>
            <person name="Fronick C."/>
            <person name="O'Laughlin M."/>
            <person name="Miner T."/>
            <person name="Herter B."/>
            <person name="Rosa B.A."/>
            <person name="Cordes M."/>
            <person name="Tomlinson C."/>
            <person name="Wollam A."/>
            <person name="Palsikar V.B."/>
            <person name="Mardis E.R."/>
            <person name="Wilson R.K."/>
        </authorList>
    </citation>
    <scope>NUCLEOTIDE SEQUENCE [LARGE SCALE GENOMIC DNA]</scope>
    <source>
        <strain evidence="5">MJR7716</strain>
    </source>
</reference>
<keyword evidence="5" id="KW-1185">Reference proteome</keyword>
<gene>
    <name evidence="4" type="ORF">HMPREF3226_00234</name>
</gene>
<evidence type="ECO:0000313" key="5">
    <source>
        <dbReference type="Proteomes" id="UP000070533"/>
    </source>
</evidence>
<comment type="caution">
    <text evidence="4">The sequence shown here is derived from an EMBL/GenBank/DDBJ whole genome shotgun (WGS) entry which is preliminary data.</text>
</comment>
<keyword evidence="2" id="KW-1133">Transmembrane helix</keyword>
<evidence type="ECO:0000313" key="4">
    <source>
        <dbReference type="EMBL" id="KXA44317.1"/>
    </source>
</evidence>
<dbReference type="SUPFAM" id="SSF56925">
    <property type="entry name" value="OMPA-like"/>
    <property type="match status" value="1"/>
</dbReference>
<keyword evidence="2" id="KW-0472">Membrane</keyword>
<accession>A0A133QN66</accession>
<sequence>MREQWEKDLQSRLGDYRKKAPEGLLGDIKKEMAQRGICPSSAEAHCLVLPMWLKAVAAVVVIVASVAVGTFLWNENGGRPAQLARTTSKSNDVPVGESSVDGVESGVIDATHALPHDNALLNIVSGKLASLTAGVSERLVDVGQNIAESVNNNLYKKEMALAQTDESRMKTDGVDAPESTVAMAASPTTDSSQPQKPPVSGNHPKRWYDESHSVQSVASSGFHNKSRIELGAFYSGVVSSDGRSSGTLNPDYKSNYREISGYLRYKSVGETLEETHKFSQPIKLGLSFRYIINEKWSIQTGLTYSRLSSTSQSFSDFYEYDCEQILHYVGLPVSLNYSIWRNRHVNVYAVAGGEVEKLVKGKTTTYPFSLTINKRGSTIPISEKVKESRPQFSLKAAAGIEYDFTKQVGVYAEPGLGYYIDNGSGVMNFYKDKPLNFSINVGMRINFGK</sequence>
<dbReference type="InterPro" id="IPR011250">
    <property type="entry name" value="OMP/PagP_B-barrel"/>
</dbReference>
<proteinExistence type="predicted"/>
<protein>
    <recommendedName>
        <fullName evidence="3">Outer membrane protein beta-barrel domain-containing protein</fullName>
    </recommendedName>
</protein>
<dbReference type="PATRIC" id="fig|28128.5.peg.234"/>
<dbReference type="Proteomes" id="UP000070533">
    <property type="component" value="Unassembled WGS sequence"/>
</dbReference>
<feature type="transmembrane region" description="Helical" evidence="2">
    <location>
        <begin position="51"/>
        <end position="73"/>
    </location>
</feature>
<name>A0A133QN66_9BACT</name>
<evidence type="ECO:0000256" key="2">
    <source>
        <dbReference type="SAM" id="Phobius"/>
    </source>
</evidence>
<dbReference type="eggNOG" id="COG1595">
    <property type="taxonomic scope" value="Bacteria"/>
</dbReference>
<feature type="domain" description="Outer membrane protein beta-barrel" evidence="3">
    <location>
        <begin position="280"/>
        <end position="411"/>
    </location>
</feature>
<dbReference type="STRING" id="28128.HMPREF3226_00234"/>
<evidence type="ECO:0000259" key="3">
    <source>
        <dbReference type="Pfam" id="PF13568"/>
    </source>
</evidence>
<dbReference type="OrthoDB" id="1150526at2"/>
<organism evidence="4 5">
    <name type="scientific">Prevotella corporis</name>
    <dbReference type="NCBI Taxonomy" id="28128"/>
    <lineage>
        <taxon>Bacteria</taxon>
        <taxon>Pseudomonadati</taxon>
        <taxon>Bacteroidota</taxon>
        <taxon>Bacteroidia</taxon>
        <taxon>Bacteroidales</taxon>
        <taxon>Prevotellaceae</taxon>
        <taxon>Prevotella</taxon>
    </lineage>
</organism>
<dbReference type="Gene3D" id="2.40.160.20">
    <property type="match status" value="1"/>
</dbReference>
<keyword evidence="2" id="KW-0812">Transmembrane</keyword>
<dbReference type="RefSeq" id="WP_060940026.1">
    <property type="nucleotide sequence ID" value="NZ_KQ957189.1"/>
</dbReference>
<dbReference type="EMBL" id="LRQG01000010">
    <property type="protein sequence ID" value="KXA44317.1"/>
    <property type="molecule type" value="Genomic_DNA"/>
</dbReference>
<feature type="region of interest" description="Disordered" evidence="1">
    <location>
        <begin position="182"/>
        <end position="207"/>
    </location>
</feature>
<dbReference type="Pfam" id="PF13568">
    <property type="entry name" value="OMP_b-brl_2"/>
    <property type="match status" value="1"/>
</dbReference>